<protein>
    <recommendedName>
        <fullName evidence="5">Transmembrane protein</fullName>
    </recommendedName>
</protein>
<feature type="region of interest" description="Disordered" evidence="1">
    <location>
        <begin position="61"/>
        <end position="120"/>
    </location>
</feature>
<sequence length="833" mass="91755">MLPASLLTLFVVSIIGSNVESDRSRNAAPFIWPSHAVVNAADDDQHEGEDSAVAQSLRKEGWGATGAHDSEGASEENAADDFSSASEQPGVLRGHVEGQPGDDNESVDRDRSGYRKTQPSAAARYFQNEAVANRDKSRPVVERWGDADHETLLKPIGNRKSCKRVMVSRAHGRITKGAKKMNVRTTGVLSPMWTSSGVHLSDAGDTTPREWTEPFPELDLSRIAETAVLREAKANTRFMFSLEVGQGDTGPCTTCQEGQVYLPVVVTFVEDDEPNRIVFYPTKVWAALSSTTDSTYWIPASLASIPDDNNQGDAYVLPKKALQNRVFLPRSYLKAGYSAMPKAQSDANQYEDAGDSINNFLWPGQRVTLVCAAPGQPVRIVPTLEAVPRSFALPLPVLVDDVFFMSEQTKAKSPPRILLSLTVRPCKRLVTTPLLQQRLEPSEEVTVEETPNRNGLVSLSIRQNRKDVEVPESRDDMGRRCTSSRFLIVEAIGAAMLRSLNHLKATLAQIEKRLTSDTRRILSEVPPGLREGGKPGHRGTRLGVQLVCPSLEQFLILLSTLNSRRNNVDTARPPHADVIRTGCCQVCRMQGVTGGDRKLASVQDVSHYRSLGQKEAAFRTTPSSCASRHCERWECALIEQYGEVMELFREKDAADRNYSAFGSRRNKELAVSVSGVLAGALATYAGLRGVARMPAEAEDLIRRARNTENIDLADIEKYFPSERELANAGGHQNIPAMGQGDEFTRNMRKHAYLANAGFALAALSAVASIALITVKLGRGAWQFLRNRRRLSKIKKEFDRFASSGSGEQRFKRYLGVIDGECATTSITYLQFVY</sequence>
<feature type="transmembrane region" description="Helical" evidence="2">
    <location>
        <begin position="669"/>
        <end position="687"/>
    </location>
</feature>
<name>A0A0F7UD16_NEOCL</name>
<proteinExistence type="predicted"/>
<gene>
    <name evidence="4" type="ORF">BN1204_020905</name>
</gene>
<evidence type="ECO:0000256" key="1">
    <source>
        <dbReference type="SAM" id="MobiDB-lite"/>
    </source>
</evidence>
<feature type="transmembrane region" description="Helical" evidence="2">
    <location>
        <begin position="752"/>
        <end position="774"/>
    </location>
</feature>
<feature type="chain" id="PRO_5002523171" description="Transmembrane protein" evidence="3">
    <location>
        <begin position="22"/>
        <end position="833"/>
    </location>
</feature>
<evidence type="ECO:0008006" key="5">
    <source>
        <dbReference type="Google" id="ProtNLM"/>
    </source>
</evidence>
<dbReference type="EMBL" id="LN714481">
    <property type="protein sequence ID" value="CEL66272.1"/>
    <property type="molecule type" value="Genomic_DNA"/>
</dbReference>
<keyword evidence="2" id="KW-0812">Transmembrane</keyword>
<evidence type="ECO:0000256" key="3">
    <source>
        <dbReference type="SAM" id="SignalP"/>
    </source>
</evidence>
<accession>A0A0F7UD16</accession>
<keyword evidence="2" id="KW-1133">Transmembrane helix</keyword>
<keyword evidence="2" id="KW-0472">Membrane</keyword>
<keyword evidence="3" id="KW-0732">Signal</keyword>
<evidence type="ECO:0000313" key="4">
    <source>
        <dbReference type="EMBL" id="CEL66272.1"/>
    </source>
</evidence>
<reference evidence="4" key="1">
    <citation type="journal article" date="2015" name="PLoS ONE">
        <title>Comprehensive Evaluation of Toxoplasma gondii VEG and Neospora caninum LIV Genomes with Tachyzoite Stage Transcriptome and Proteome Defines Novel Transcript Features.</title>
        <authorList>
            <person name="Ramaprasad A."/>
            <person name="Mourier T."/>
            <person name="Naeem R."/>
            <person name="Malas T.B."/>
            <person name="Moussa E."/>
            <person name="Panigrahi A."/>
            <person name="Vermont S.J."/>
            <person name="Otto T.D."/>
            <person name="Wastling J."/>
            <person name="Pain A."/>
        </authorList>
    </citation>
    <scope>NUCLEOTIDE SEQUENCE</scope>
    <source>
        <strain evidence="4">Liverpool</strain>
    </source>
</reference>
<feature type="signal peptide" evidence="3">
    <location>
        <begin position="1"/>
        <end position="21"/>
    </location>
</feature>
<evidence type="ECO:0000256" key="2">
    <source>
        <dbReference type="SAM" id="Phobius"/>
    </source>
</evidence>
<dbReference type="AlphaFoldDB" id="A0A0F7UD16"/>
<organism evidence="4">
    <name type="scientific">Neospora caninum (strain Liverpool)</name>
    <dbReference type="NCBI Taxonomy" id="572307"/>
    <lineage>
        <taxon>Eukaryota</taxon>
        <taxon>Sar</taxon>
        <taxon>Alveolata</taxon>
        <taxon>Apicomplexa</taxon>
        <taxon>Conoidasida</taxon>
        <taxon>Coccidia</taxon>
        <taxon>Eucoccidiorida</taxon>
        <taxon>Eimeriorina</taxon>
        <taxon>Sarcocystidae</taxon>
        <taxon>Neospora</taxon>
    </lineage>
</organism>